<name>A0AAD8NJU4_TARER</name>
<evidence type="ECO:0000256" key="2">
    <source>
        <dbReference type="SAM" id="MobiDB-lite"/>
    </source>
</evidence>
<feature type="coiled-coil region" evidence="1">
    <location>
        <begin position="85"/>
        <end position="126"/>
    </location>
</feature>
<proteinExistence type="predicted"/>
<dbReference type="AlphaFoldDB" id="A0AAD8NJU4"/>
<reference evidence="3" key="1">
    <citation type="journal article" date="2023" name="bioRxiv">
        <title>Improved chromosome-level genome assembly for marigold (Tagetes erecta).</title>
        <authorList>
            <person name="Jiang F."/>
            <person name="Yuan L."/>
            <person name="Wang S."/>
            <person name="Wang H."/>
            <person name="Xu D."/>
            <person name="Wang A."/>
            <person name="Fan W."/>
        </authorList>
    </citation>
    <scope>NUCLEOTIDE SEQUENCE</scope>
    <source>
        <strain evidence="3">WSJ</strain>
        <tissue evidence="3">Leaf</tissue>
    </source>
</reference>
<accession>A0AAD8NJU4</accession>
<organism evidence="3 4">
    <name type="scientific">Tagetes erecta</name>
    <name type="common">African marigold</name>
    <dbReference type="NCBI Taxonomy" id="13708"/>
    <lineage>
        <taxon>Eukaryota</taxon>
        <taxon>Viridiplantae</taxon>
        <taxon>Streptophyta</taxon>
        <taxon>Embryophyta</taxon>
        <taxon>Tracheophyta</taxon>
        <taxon>Spermatophyta</taxon>
        <taxon>Magnoliopsida</taxon>
        <taxon>eudicotyledons</taxon>
        <taxon>Gunneridae</taxon>
        <taxon>Pentapetalae</taxon>
        <taxon>asterids</taxon>
        <taxon>campanulids</taxon>
        <taxon>Asterales</taxon>
        <taxon>Asteraceae</taxon>
        <taxon>Asteroideae</taxon>
        <taxon>Heliantheae alliance</taxon>
        <taxon>Tageteae</taxon>
        <taxon>Tagetes</taxon>
    </lineage>
</organism>
<comment type="caution">
    <text evidence="3">The sequence shown here is derived from an EMBL/GenBank/DDBJ whole genome shotgun (WGS) entry which is preliminary data.</text>
</comment>
<feature type="compositionally biased region" description="Acidic residues" evidence="2">
    <location>
        <begin position="65"/>
        <end position="75"/>
    </location>
</feature>
<protein>
    <submittedName>
        <fullName evidence="3">Uncharacterized protein</fullName>
    </submittedName>
</protein>
<feature type="region of interest" description="Disordered" evidence="2">
    <location>
        <begin position="55"/>
        <end position="77"/>
    </location>
</feature>
<gene>
    <name evidence="3" type="ORF">QVD17_38122</name>
</gene>
<dbReference type="EMBL" id="JAUHHV010000010">
    <property type="protein sequence ID" value="KAK1411572.1"/>
    <property type="molecule type" value="Genomic_DNA"/>
</dbReference>
<dbReference type="Proteomes" id="UP001229421">
    <property type="component" value="Unassembled WGS sequence"/>
</dbReference>
<sequence>MSTSMLTVIRDENKKEDINEFIIEFNHMFETTYLQVAKACDQKRRDFHEHTKLALVTQTDSHENQDEEEEYDWSENNDVVSIQEIEKKDKEIRNLSETIAKQDETIAQLKSEMEKLMSEKESEKVVQSSFVEMPVNVREKM</sequence>
<evidence type="ECO:0000313" key="3">
    <source>
        <dbReference type="EMBL" id="KAK1411572.1"/>
    </source>
</evidence>
<keyword evidence="1" id="KW-0175">Coiled coil</keyword>
<keyword evidence="4" id="KW-1185">Reference proteome</keyword>
<evidence type="ECO:0000256" key="1">
    <source>
        <dbReference type="SAM" id="Coils"/>
    </source>
</evidence>
<evidence type="ECO:0000313" key="4">
    <source>
        <dbReference type="Proteomes" id="UP001229421"/>
    </source>
</evidence>